<dbReference type="CDD" id="cd18873">
    <property type="entry name" value="NUDIX_NadM_like"/>
    <property type="match status" value="1"/>
</dbReference>
<evidence type="ECO:0000259" key="3">
    <source>
        <dbReference type="PROSITE" id="PS51462"/>
    </source>
</evidence>
<keyword evidence="2" id="KW-1133">Transmembrane helix</keyword>
<keyword evidence="2" id="KW-0472">Membrane</keyword>
<dbReference type="Gene3D" id="3.90.79.10">
    <property type="entry name" value="Nucleoside Triphosphate Pyrophosphohydrolase"/>
    <property type="match status" value="1"/>
</dbReference>
<dbReference type="PANTHER" id="PTHR43736">
    <property type="entry name" value="ADP-RIBOSE PYROPHOSPHATASE"/>
    <property type="match status" value="1"/>
</dbReference>
<dbReference type="Pfam" id="PF00293">
    <property type="entry name" value="NUDIX"/>
    <property type="match status" value="1"/>
</dbReference>
<dbReference type="PANTHER" id="PTHR43736:SF5">
    <property type="entry name" value="NUDIX HYDROLASE DOMAIN-CONTAINING PROTEIN"/>
    <property type="match status" value="1"/>
</dbReference>
<dbReference type="STRING" id="5888.A0D422"/>
<name>A0D422_PARTE</name>
<dbReference type="KEGG" id="ptm:GSPATT00013254001"/>
<keyword evidence="2" id="KW-0812">Transmembrane</keyword>
<dbReference type="SUPFAM" id="SSF55811">
    <property type="entry name" value="Nudix"/>
    <property type="match status" value="1"/>
</dbReference>
<accession>A0D422</accession>
<dbReference type="InterPro" id="IPR020084">
    <property type="entry name" value="NUDIX_hydrolase_CS"/>
</dbReference>
<evidence type="ECO:0000256" key="1">
    <source>
        <dbReference type="ARBA" id="ARBA00022801"/>
    </source>
</evidence>
<evidence type="ECO:0000313" key="5">
    <source>
        <dbReference type="Proteomes" id="UP000000600"/>
    </source>
</evidence>
<sequence>MNQKKQPQLACDAVCFRKRENEIKQVILITRGHEPFLGKYAFPGGHLDYGEDPTQCCLRELKEETGILGLDVDLIDVKGAPDRDPRGHYVSIVYKVEIQPDAEPVAADDAKTAQWLNVEELLNWERKPLHLIIMKSQKKLIKSIHESLQYMLTYNAFSQGQKQDTKKQLSTLEISLQILDYVTDFSRFIIFLLSLLKISLLIILRQKRFI</sequence>
<dbReference type="GeneID" id="5030971"/>
<dbReference type="EMBL" id="CT868285">
    <property type="protein sequence ID" value="CAK77789.1"/>
    <property type="molecule type" value="Genomic_DNA"/>
</dbReference>
<dbReference type="OrthoDB" id="447842at2759"/>
<dbReference type="PROSITE" id="PS00893">
    <property type="entry name" value="NUDIX_BOX"/>
    <property type="match status" value="1"/>
</dbReference>
<dbReference type="Proteomes" id="UP000000600">
    <property type="component" value="Unassembled WGS sequence"/>
</dbReference>
<reference evidence="4 5" key="1">
    <citation type="journal article" date="2006" name="Nature">
        <title>Global trends of whole-genome duplications revealed by the ciliate Paramecium tetraurelia.</title>
        <authorList>
            <consortium name="Genoscope"/>
            <person name="Aury J.-M."/>
            <person name="Jaillon O."/>
            <person name="Duret L."/>
            <person name="Noel B."/>
            <person name="Jubin C."/>
            <person name="Porcel B.M."/>
            <person name="Segurens B."/>
            <person name="Daubin V."/>
            <person name="Anthouard V."/>
            <person name="Aiach N."/>
            <person name="Arnaiz O."/>
            <person name="Billaut A."/>
            <person name="Beisson J."/>
            <person name="Blanc I."/>
            <person name="Bouhouche K."/>
            <person name="Camara F."/>
            <person name="Duharcourt S."/>
            <person name="Guigo R."/>
            <person name="Gogendeau D."/>
            <person name="Katinka M."/>
            <person name="Keller A.-M."/>
            <person name="Kissmehl R."/>
            <person name="Klotz C."/>
            <person name="Koll F."/>
            <person name="Le Moue A."/>
            <person name="Lepere C."/>
            <person name="Malinsky S."/>
            <person name="Nowacki M."/>
            <person name="Nowak J.K."/>
            <person name="Plattner H."/>
            <person name="Poulain J."/>
            <person name="Ruiz F."/>
            <person name="Serrano V."/>
            <person name="Zagulski M."/>
            <person name="Dessen P."/>
            <person name="Betermier M."/>
            <person name="Weissenbach J."/>
            <person name="Scarpelli C."/>
            <person name="Schachter V."/>
            <person name="Sperling L."/>
            <person name="Meyer E."/>
            <person name="Cohen J."/>
            <person name="Wincker P."/>
        </authorList>
    </citation>
    <scope>NUCLEOTIDE SEQUENCE [LARGE SCALE GENOMIC DNA]</scope>
    <source>
        <strain evidence="4 5">Stock d4-2</strain>
    </source>
</reference>
<dbReference type="InterPro" id="IPR015797">
    <property type="entry name" value="NUDIX_hydrolase-like_dom_sf"/>
</dbReference>
<dbReference type="AlphaFoldDB" id="A0D422"/>
<dbReference type="eggNOG" id="ENOG502S3RN">
    <property type="taxonomic scope" value="Eukaryota"/>
</dbReference>
<dbReference type="PROSITE" id="PS51462">
    <property type="entry name" value="NUDIX"/>
    <property type="match status" value="1"/>
</dbReference>
<keyword evidence="1" id="KW-0378">Hydrolase</keyword>
<feature type="domain" description="Nudix hydrolase" evidence="3">
    <location>
        <begin position="6"/>
        <end position="142"/>
    </location>
</feature>
<dbReference type="InParanoid" id="A0D422"/>
<evidence type="ECO:0000313" key="4">
    <source>
        <dbReference type="EMBL" id="CAK77789.1"/>
    </source>
</evidence>
<evidence type="ECO:0000256" key="2">
    <source>
        <dbReference type="SAM" id="Phobius"/>
    </source>
</evidence>
<proteinExistence type="predicted"/>
<gene>
    <name evidence="4" type="ORF">GSPATT00013254001</name>
</gene>
<dbReference type="GO" id="GO:0016787">
    <property type="term" value="F:hydrolase activity"/>
    <property type="evidence" value="ECO:0007669"/>
    <property type="project" value="UniProtKB-KW"/>
</dbReference>
<dbReference type="HOGENOM" id="CLU_1312302_0_0_1"/>
<feature type="transmembrane region" description="Helical" evidence="2">
    <location>
        <begin position="185"/>
        <end position="204"/>
    </location>
</feature>
<protein>
    <recommendedName>
        <fullName evidence="3">Nudix hydrolase domain-containing protein</fullName>
    </recommendedName>
</protein>
<dbReference type="InterPro" id="IPR000086">
    <property type="entry name" value="NUDIX_hydrolase_dom"/>
</dbReference>
<keyword evidence="5" id="KW-1185">Reference proteome</keyword>
<organism evidence="4 5">
    <name type="scientific">Paramecium tetraurelia</name>
    <dbReference type="NCBI Taxonomy" id="5888"/>
    <lineage>
        <taxon>Eukaryota</taxon>
        <taxon>Sar</taxon>
        <taxon>Alveolata</taxon>
        <taxon>Ciliophora</taxon>
        <taxon>Intramacronucleata</taxon>
        <taxon>Oligohymenophorea</taxon>
        <taxon>Peniculida</taxon>
        <taxon>Parameciidae</taxon>
        <taxon>Paramecium</taxon>
    </lineage>
</organism>
<dbReference type="RefSeq" id="XP_001445186.1">
    <property type="nucleotide sequence ID" value="XM_001445149.1"/>
</dbReference>